<proteinExistence type="predicted"/>
<evidence type="ECO:0000313" key="2">
    <source>
        <dbReference type="Proteomes" id="UP000653127"/>
    </source>
</evidence>
<reference evidence="1" key="1">
    <citation type="submission" date="2020-08" db="EMBL/GenBank/DDBJ databases">
        <title>Genome public.</title>
        <authorList>
            <person name="Liu C."/>
            <person name="Sun Q."/>
        </authorList>
    </citation>
    <scope>NUCLEOTIDE SEQUENCE</scope>
    <source>
        <strain evidence="1">NSJ-31</strain>
    </source>
</reference>
<keyword evidence="2" id="KW-1185">Reference proteome</keyword>
<dbReference type="Proteomes" id="UP000653127">
    <property type="component" value="Unassembled WGS sequence"/>
</dbReference>
<dbReference type="InterPro" id="IPR020256">
    <property type="entry name" value="Spore_coat_CotJA"/>
</dbReference>
<comment type="caution">
    <text evidence="1">The sequence shown here is derived from an EMBL/GenBank/DDBJ whole genome shotgun (WGS) entry which is preliminary data.</text>
</comment>
<evidence type="ECO:0000313" key="1">
    <source>
        <dbReference type="EMBL" id="MBC8546505.1"/>
    </source>
</evidence>
<accession>A0A926DWE4</accession>
<protein>
    <submittedName>
        <fullName evidence="1">Spore coat associated protein CotJA</fullName>
    </submittedName>
</protein>
<sequence>MPALAMGYVPMQQWRKLYEPEVALSRATLFMELDKPFIGEEVRSK</sequence>
<dbReference type="EMBL" id="JACRST010000006">
    <property type="protein sequence ID" value="MBC8546505.1"/>
    <property type="molecule type" value="Genomic_DNA"/>
</dbReference>
<dbReference type="Pfam" id="PF11007">
    <property type="entry name" value="CotJA"/>
    <property type="match status" value="1"/>
</dbReference>
<gene>
    <name evidence="1" type="ORF">H8711_06105</name>
</gene>
<dbReference type="AlphaFoldDB" id="A0A926DWE4"/>
<organism evidence="1 2">
    <name type="scientific">Ligaoa zhengdingensis</name>
    <dbReference type="NCBI Taxonomy" id="2763658"/>
    <lineage>
        <taxon>Bacteria</taxon>
        <taxon>Bacillati</taxon>
        <taxon>Bacillota</taxon>
        <taxon>Clostridia</taxon>
        <taxon>Eubacteriales</taxon>
        <taxon>Oscillospiraceae</taxon>
        <taxon>Ligaoa</taxon>
    </lineage>
</organism>
<name>A0A926DWE4_9FIRM</name>